<keyword evidence="1" id="KW-0472">Membrane</keyword>
<proteinExistence type="predicted"/>
<evidence type="ECO:0000313" key="2">
    <source>
        <dbReference type="EMBL" id="KAH7123842.1"/>
    </source>
</evidence>
<name>A0A9P9IKN0_9PLEO</name>
<dbReference type="Proteomes" id="UP000700596">
    <property type="component" value="Unassembled WGS sequence"/>
</dbReference>
<protein>
    <submittedName>
        <fullName evidence="2">Uncharacterized protein</fullName>
    </submittedName>
</protein>
<sequence length="122" mass="13915">MVPPFQKRILLASIEKCGGCLVVVMMTFLSLLFHASVSFPFLSLLSRHAPRGMKMDGMIPVVHVPSWCRVSGMMIMISLWSYRVGSKCMTVYSRNFAFDLHVRQLFLLTDLGNMTEFDMFGR</sequence>
<feature type="transmembrane region" description="Helical" evidence="1">
    <location>
        <begin position="62"/>
        <end position="82"/>
    </location>
</feature>
<evidence type="ECO:0000256" key="1">
    <source>
        <dbReference type="SAM" id="Phobius"/>
    </source>
</evidence>
<keyword evidence="3" id="KW-1185">Reference proteome</keyword>
<feature type="transmembrane region" description="Helical" evidence="1">
    <location>
        <begin position="21"/>
        <end position="42"/>
    </location>
</feature>
<keyword evidence="1" id="KW-1133">Transmembrane helix</keyword>
<evidence type="ECO:0000313" key="3">
    <source>
        <dbReference type="Proteomes" id="UP000700596"/>
    </source>
</evidence>
<accession>A0A9P9IKN0</accession>
<keyword evidence="1" id="KW-0812">Transmembrane</keyword>
<reference evidence="2" key="1">
    <citation type="journal article" date="2021" name="Nat. Commun.">
        <title>Genetic determinants of endophytism in the Arabidopsis root mycobiome.</title>
        <authorList>
            <person name="Mesny F."/>
            <person name="Miyauchi S."/>
            <person name="Thiergart T."/>
            <person name="Pickel B."/>
            <person name="Atanasova L."/>
            <person name="Karlsson M."/>
            <person name="Huettel B."/>
            <person name="Barry K.W."/>
            <person name="Haridas S."/>
            <person name="Chen C."/>
            <person name="Bauer D."/>
            <person name="Andreopoulos W."/>
            <person name="Pangilinan J."/>
            <person name="LaButti K."/>
            <person name="Riley R."/>
            <person name="Lipzen A."/>
            <person name="Clum A."/>
            <person name="Drula E."/>
            <person name="Henrissat B."/>
            <person name="Kohler A."/>
            <person name="Grigoriev I.V."/>
            <person name="Martin F.M."/>
            <person name="Hacquard S."/>
        </authorList>
    </citation>
    <scope>NUCLEOTIDE SEQUENCE</scope>
    <source>
        <strain evidence="2">MPI-CAGE-CH-0243</strain>
    </source>
</reference>
<comment type="caution">
    <text evidence="2">The sequence shown here is derived from an EMBL/GenBank/DDBJ whole genome shotgun (WGS) entry which is preliminary data.</text>
</comment>
<dbReference type="EMBL" id="JAGMWT010000008">
    <property type="protein sequence ID" value="KAH7123842.1"/>
    <property type="molecule type" value="Genomic_DNA"/>
</dbReference>
<gene>
    <name evidence="2" type="ORF">B0J11DRAFT_323038</name>
</gene>
<organism evidence="2 3">
    <name type="scientific">Dendryphion nanum</name>
    <dbReference type="NCBI Taxonomy" id="256645"/>
    <lineage>
        <taxon>Eukaryota</taxon>
        <taxon>Fungi</taxon>
        <taxon>Dikarya</taxon>
        <taxon>Ascomycota</taxon>
        <taxon>Pezizomycotina</taxon>
        <taxon>Dothideomycetes</taxon>
        <taxon>Pleosporomycetidae</taxon>
        <taxon>Pleosporales</taxon>
        <taxon>Torulaceae</taxon>
        <taxon>Dendryphion</taxon>
    </lineage>
</organism>
<dbReference type="AlphaFoldDB" id="A0A9P9IKN0"/>